<evidence type="ECO:0000313" key="3">
    <source>
        <dbReference type="Proteomes" id="UP000320393"/>
    </source>
</evidence>
<keyword evidence="1" id="KW-1133">Transmembrane helix</keyword>
<comment type="caution">
    <text evidence="2">The sequence shown here is derived from an EMBL/GenBank/DDBJ whole genome shotgun (WGS) entry which is preliminary data.</text>
</comment>
<protein>
    <submittedName>
        <fullName evidence="2">ABC transporter permease</fullName>
    </submittedName>
</protein>
<accession>A0A537LR24</accession>
<keyword evidence="1" id="KW-0472">Membrane</keyword>
<evidence type="ECO:0000313" key="2">
    <source>
        <dbReference type="EMBL" id="TMJ10436.1"/>
    </source>
</evidence>
<reference evidence="2 3" key="1">
    <citation type="journal article" date="2019" name="Nat. Microbiol.">
        <title>Mediterranean grassland soil C-N compound turnover is dependent on rainfall and depth, and is mediated by genomically divergent microorganisms.</title>
        <authorList>
            <person name="Diamond S."/>
            <person name="Andeer P.F."/>
            <person name="Li Z."/>
            <person name="Crits-Christoph A."/>
            <person name="Burstein D."/>
            <person name="Anantharaman K."/>
            <person name="Lane K.R."/>
            <person name="Thomas B.C."/>
            <person name="Pan C."/>
            <person name="Northen T.R."/>
            <person name="Banfield J.F."/>
        </authorList>
    </citation>
    <scope>NUCLEOTIDE SEQUENCE [LARGE SCALE GENOMIC DNA]</scope>
    <source>
        <strain evidence="2">NP_5</strain>
    </source>
</reference>
<gene>
    <name evidence="2" type="ORF">E6H02_08070</name>
</gene>
<feature type="transmembrane region" description="Helical" evidence="1">
    <location>
        <begin position="49"/>
        <end position="73"/>
    </location>
</feature>
<proteinExistence type="predicted"/>
<dbReference type="EMBL" id="VBAM01000298">
    <property type="protein sequence ID" value="TMJ10436.1"/>
    <property type="molecule type" value="Genomic_DNA"/>
</dbReference>
<dbReference type="AlphaFoldDB" id="A0A537LR24"/>
<organism evidence="2 3">
    <name type="scientific">Candidatus Segetimicrobium genomatis</name>
    <dbReference type="NCBI Taxonomy" id="2569760"/>
    <lineage>
        <taxon>Bacteria</taxon>
        <taxon>Bacillati</taxon>
        <taxon>Candidatus Sysuimicrobiota</taxon>
        <taxon>Candidatus Sysuimicrobiia</taxon>
        <taxon>Candidatus Sysuimicrobiales</taxon>
        <taxon>Candidatus Segetimicrobiaceae</taxon>
        <taxon>Candidatus Segetimicrobium</taxon>
    </lineage>
</organism>
<name>A0A537LR24_9BACT</name>
<dbReference type="Proteomes" id="UP000320393">
    <property type="component" value="Unassembled WGS sequence"/>
</dbReference>
<dbReference type="PANTHER" id="PTHR47089">
    <property type="entry name" value="ABC TRANSPORTER, PERMEASE PROTEIN"/>
    <property type="match status" value="1"/>
</dbReference>
<evidence type="ECO:0000256" key="1">
    <source>
        <dbReference type="SAM" id="Phobius"/>
    </source>
</evidence>
<keyword evidence="1" id="KW-0812">Transmembrane</keyword>
<feature type="transmembrane region" description="Helical" evidence="1">
    <location>
        <begin position="80"/>
        <end position="100"/>
    </location>
</feature>
<feature type="transmembrane region" description="Helical" evidence="1">
    <location>
        <begin position="7"/>
        <end position="29"/>
    </location>
</feature>
<dbReference type="PANTHER" id="PTHR47089:SF1">
    <property type="entry name" value="GUANOSINE ABC TRANSPORTER PERMEASE PROTEIN NUPP"/>
    <property type="match status" value="1"/>
</dbReference>
<feature type="non-terminal residue" evidence="2">
    <location>
        <position position="101"/>
    </location>
</feature>
<sequence length="101" mass="10449">MTIRTAVLRLLPLWAVLSSLLLGMVFVLLAGGHPIEAYEDLLRGALADVFGFATTLVKTTPLLFAGLGVAVALRAGLINIGAEGQIYLGGLGAALAGLYVR</sequence>